<proteinExistence type="predicted"/>
<reference evidence="2 3" key="1">
    <citation type="submission" date="2019-01" db="EMBL/GenBank/DDBJ databases">
        <title>Draft genome sequence of Dictyobacter sp. Uno17.</title>
        <authorList>
            <person name="Wang C.M."/>
            <person name="Zheng Y."/>
            <person name="Sakai Y."/>
            <person name="Abe K."/>
            <person name="Yokota A."/>
            <person name="Yabe S."/>
        </authorList>
    </citation>
    <scope>NUCLEOTIDE SEQUENCE [LARGE SCALE GENOMIC DNA]</scope>
    <source>
        <strain evidence="2 3">Uno17</strain>
    </source>
</reference>
<dbReference type="Proteomes" id="UP000322530">
    <property type="component" value="Unassembled WGS sequence"/>
</dbReference>
<protein>
    <submittedName>
        <fullName evidence="2">Uncharacterized protein</fullName>
    </submittedName>
</protein>
<accession>A0A5A5TF73</accession>
<evidence type="ECO:0000313" key="3">
    <source>
        <dbReference type="Proteomes" id="UP000322530"/>
    </source>
</evidence>
<keyword evidence="1" id="KW-1133">Transmembrane helix</keyword>
<dbReference type="EMBL" id="BIXY01000051">
    <property type="protein sequence ID" value="GCF09796.1"/>
    <property type="molecule type" value="Genomic_DNA"/>
</dbReference>
<dbReference type="OrthoDB" id="158665at2"/>
<gene>
    <name evidence="2" type="ORF">KDI_33600</name>
</gene>
<evidence type="ECO:0000256" key="1">
    <source>
        <dbReference type="SAM" id="Phobius"/>
    </source>
</evidence>
<keyword evidence="1" id="KW-0812">Transmembrane</keyword>
<comment type="caution">
    <text evidence="2">The sequence shown here is derived from an EMBL/GenBank/DDBJ whole genome shotgun (WGS) entry which is preliminary data.</text>
</comment>
<keyword evidence="1" id="KW-0472">Membrane</keyword>
<dbReference type="AlphaFoldDB" id="A0A5A5TF73"/>
<name>A0A5A5TF73_9CHLR</name>
<evidence type="ECO:0000313" key="2">
    <source>
        <dbReference type="EMBL" id="GCF09796.1"/>
    </source>
</evidence>
<organism evidence="2 3">
    <name type="scientific">Dictyobacter arantiisoli</name>
    <dbReference type="NCBI Taxonomy" id="2014874"/>
    <lineage>
        <taxon>Bacteria</taxon>
        <taxon>Bacillati</taxon>
        <taxon>Chloroflexota</taxon>
        <taxon>Ktedonobacteria</taxon>
        <taxon>Ktedonobacterales</taxon>
        <taxon>Dictyobacteraceae</taxon>
        <taxon>Dictyobacter</taxon>
    </lineage>
</organism>
<dbReference type="RefSeq" id="WP_149402710.1">
    <property type="nucleotide sequence ID" value="NZ_BIXY01000051.1"/>
</dbReference>
<sequence length="195" mass="20683">MSKLLLQRLMLVLGVIALIVVLIDLGISIAATIPSTTPARVEQVKAGPYQLTVSLYRYPASAGYGLPFAVAPSSATSGSPTYQVYSVPGSGVDATPVRATFSPDPNVHNGIKGAAEITVQGPWTLQITVNGSQGQSVAIVSFPATTLPAIPIWLGWLVGFLPFYILGGFFLMQMSRRKNEEANLDTVSPHPTIQM</sequence>
<keyword evidence="3" id="KW-1185">Reference proteome</keyword>
<feature type="transmembrane region" description="Helical" evidence="1">
    <location>
        <begin position="153"/>
        <end position="172"/>
    </location>
</feature>